<evidence type="ECO:0000313" key="3">
    <source>
        <dbReference type="Proteomes" id="UP000473525"/>
    </source>
</evidence>
<reference evidence="2 3" key="1">
    <citation type="submission" date="2019-12" db="EMBL/GenBank/DDBJ databases">
        <authorList>
            <person name="Huq M.A."/>
        </authorList>
    </citation>
    <scope>NUCLEOTIDE SEQUENCE [LARGE SCALE GENOMIC DNA]</scope>
    <source>
        <strain evidence="2 3">MAH-18</strain>
    </source>
</reference>
<keyword evidence="1" id="KW-0732">Signal</keyword>
<dbReference type="AlphaFoldDB" id="A0A6L6XN87"/>
<proteinExistence type="predicted"/>
<sequence length="203" mass="21265">MMTRARTRSVRRSVAIGALTTMVALLSACTGRGGGQLPPDGVLFTGAASFGFSFSCERSSNSTSTNPPAGRLHIELSYADHGTNPLGGGFAVHGTVDTLDPVLESMVCIGQEPPPGTNELIFLGRYRTTTTAPAGFPQACAQTTSGCRFEVIVRDNDRNRAPSTGDFFSIKLSTVTLLTSDLDPASVFYARAGVLANGNLTVD</sequence>
<protein>
    <recommendedName>
        <fullName evidence="4">Lipoprotein</fullName>
    </recommendedName>
</protein>
<dbReference type="RefSeq" id="WP_157340258.1">
    <property type="nucleotide sequence ID" value="NZ_WSEK01000004.1"/>
</dbReference>
<keyword evidence="3" id="KW-1185">Reference proteome</keyword>
<gene>
    <name evidence="2" type="ORF">GON03_03295</name>
</gene>
<name>A0A6L6XN87_9ACTN</name>
<feature type="chain" id="PRO_5027071552" description="Lipoprotein" evidence="1">
    <location>
        <begin position="28"/>
        <end position="203"/>
    </location>
</feature>
<dbReference type="EMBL" id="WSEK01000004">
    <property type="protein sequence ID" value="MVQ48193.1"/>
    <property type="molecule type" value="Genomic_DNA"/>
</dbReference>
<dbReference type="PROSITE" id="PS51257">
    <property type="entry name" value="PROKAR_LIPOPROTEIN"/>
    <property type="match status" value="1"/>
</dbReference>
<comment type="caution">
    <text evidence="2">The sequence shown here is derived from an EMBL/GenBank/DDBJ whole genome shotgun (WGS) entry which is preliminary data.</text>
</comment>
<dbReference type="Proteomes" id="UP000473525">
    <property type="component" value="Unassembled WGS sequence"/>
</dbReference>
<organism evidence="2 3">
    <name type="scientific">Nocardioides agri</name>
    <dbReference type="NCBI Taxonomy" id="2682843"/>
    <lineage>
        <taxon>Bacteria</taxon>
        <taxon>Bacillati</taxon>
        <taxon>Actinomycetota</taxon>
        <taxon>Actinomycetes</taxon>
        <taxon>Propionibacteriales</taxon>
        <taxon>Nocardioidaceae</taxon>
        <taxon>Nocardioides</taxon>
    </lineage>
</organism>
<evidence type="ECO:0000256" key="1">
    <source>
        <dbReference type="SAM" id="SignalP"/>
    </source>
</evidence>
<evidence type="ECO:0000313" key="2">
    <source>
        <dbReference type="EMBL" id="MVQ48193.1"/>
    </source>
</evidence>
<accession>A0A6L6XN87</accession>
<feature type="signal peptide" evidence="1">
    <location>
        <begin position="1"/>
        <end position="27"/>
    </location>
</feature>
<evidence type="ECO:0008006" key="4">
    <source>
        <dbReference type="Google" id="ProtNLM"/>
    </source>
</evidence>